<sequence>MSTIIEDSESRPPRDRPDRSQPRRSHSKSRAGCRTCKERKVKCDESHPTCENCVRARRTCLYEPAKGELPVPPVRKRRRRKLEGQGPTYVNLVGNNVAQRNREAVRDIFRATLAPNTQGASRTPGNTMTPPSIDNRPLTIATRGITPPQIGHAWAAAPGTCLRICTQGIRIGPTDLELIDLYRSVTSKSIPFANVQDQPWQSHAFEISTQNPHFYHITLAISAAHLRYLRGSSTPNANETNHLCKAIAAYRSIISHPDPSGFPVSVSADVRTIFATSTLLVAYLWSCPQDDIYTNILVLTGSRHLVRAFWSRPEFQVIYTTVNINPDYWGATYASYNIGEYRTRGLEMLFPGRNIYSQENIFTNPEAPFESPTQVIDLGSVTRLAVVITVISSPGRIERRIFAMIIKIVFAWVAGSSSTFLVLVKQKTRRAYVLTAHFFAAVWKVGRLARGFADERPENDYDQFIIGDDPSRTWWVTEGPRSLCKTIVEDLGGEWEEWLGWVRATIEDLDGE</sequence>
<feature type="compositionally biased region" description="Basic residues" evidence="2">
    <location>
        <begin position="22"/>
        <end position="31"/>
    </location>
</feature>
<accession>A0AAV9W6I0</accession>
<dbReference type="InterPro" id="IPR052400">
    <property type="entry name" value="Zn2-C6_fungal_TF"/>
</dbReference>
<dbReference type="EMBL" id="JAVHJL010000007">
    <property type="protein sequence ID" value="KAK6499992.1"/>
    <property type="molecule type" value="Genomic_DNA"/>
</dbReference>
<evidence type="ECO:0000259" key="4">
    <source>
        <dbReference type="PROSITE" id="PS50048"/>
    </source>
</evidence>
<reference evidence="5 6" key="1">
    <citation type="submission" date="2023-08" db="EMBL/GenBank/DDBJ databases">
        <authorList>
            <person name="Palmer J.M."/>
        </authorList>
    </citation>
    <scope>NUCLEOTIDE SEQUENCE [LARGE SCALE GENOMIC DNA]</scope>
    <source>
        <strain evidence="5 6">TWF481</strain>
    </source>
</reference>
<keyword evidence="3" id="KW-1133">Transmembrane helix</keyword>
<feature type="transmembrane region" description="Helical" evidence="3">
    <location>
        <begin position="401"/>
        <end position="424"/>
    </location>
</feature>
<dbReference type="AlphaFoldDB" id="A0AAV9W6I0"/>
<dbReference type="InterPro" id="IPR036864">
    <property type="entry name" value="Zn2-C6_fun-type_DNA-bd_sf"/>
</dbReference>
<organism evidence="5 6">
    <name type="scientific">Arthrobotrys musiformis</name>
    <dbReference type="NCBI Taxonomy" id="47236"/>
    <lineage>
        <taxon>Eukaryota</taxon>
        <taxon>Fungi</taxon>
        <taxon>Dikarya</taxon>
        <taxon>Ascomycota</taxon>
        <taxon>Pezizomycotina</taxon>
        <taxon>Orbiliomycetes</taxon>
        <taxon>Orbiliales</taxon>
        <taxon>Orbiliaceae</taxon>
        <taxon>Arthrobotrys</taxon>
    </lineage>
</organism>
<dbReference type="SUPFAM" id="SSF57701">
    <property type="entry name" value="Zn2/Cys6 DNA-binding domain"/>
    <property type="match status" value="1"/>
</dbReference>
<dbReference type="PANTHER" id="PTHR47657">
    <property type="entry name" value="STEROL REGULATORY ELEMENT-BINDING PROTEIN ECM22"/>
    <property type="match status" value="1"/>
</dbReference>
<keyword evidence="1" id="KW-0539">Nucleus</keyword>
<evidence type="ECO:0000256" key="2">
    <source>
        <dbReference type="SAM" id="MobiDB-lite"/>
    </source>
</evidence>
<dbReference type="PROSITE" id="PS50048">
    <property type="entry name" value="ZN2_CY6_FUNGAL_2"/>
    <property type="match status" value="1"/>
</dbReference>
<dbReference type="InterPro" id="IPR001138">
    <property type="entry name" value="Zn2Cys6_DnaBD"/>
</dbReference>
<gene>
    <name evidence="5" type="ORF">TWF481_010349</name>
</gene>
<dbReference type="PROSITE" id="PS00463">
    <property type="entry name" value="ZN2_CY6_FUNGAL_1"/>
    <property type="match status" value="1"/>
</dbReference>
<dbReference type="SMART" id="SM00066">
    <property type="entry name" value="GAL4"/>
    <property type="match status" value="1"/>
</dbReference>
<dbReference type="GO" id="GO:0000981">
    <property type="term" value="F:DNA-binding transcription factor activity, RNA polymerase II-specific"/>
    <property type="evidence" value="ECO:0007669"/>
    <property type="project" value="InterPro"/>
</dbReference>
<keyword evidence="3" id="KW-0472">Membrane</keyword>
<name>A0AAV9W6I0_9PEZI</name>
<feature type="compositionally biased region" description="Basic and acidic residues" evidence="2">
    <location>
        <begin position="8"/>
        <end position="21"/>
    </location>
</feature>
<evidence type="ECO:0000256" key="3">
    <source>
        <dbReference type="SAM" id="Phobius"/>
    </source>
</evidence>
<dbReference type="PANTHER" id="PTHR47657:SF14">
    <property type="entry name" value="ZN(2)-C6 FUNGAL-TYPE DOMAIN-CONTAINING PROTEIN"/>
    <property type="match status" value="1"/>
</dbReference>
<dbReference type="GO" id="GO:0008270">
    <property type="term" value="F:zinc ion binding"/>
    <property type="evidence" value="ECO:0007669"/>
    <property type="project" value="InterPro"/>
</dbReference>
<feature type="domain" description="Zn(2)-C6 fungal-type" evidence="4">
    <location>
        <begin position="32"/>
        <end position="62"/>
    </location>
</feature>
<feature type="region of interest" description="Disordered" evidence="2">
    <location>
        <begin position="1"/>
        <end position="32"/>
    </location>
</feature>
<keyword evidence="3" id="KW-0812">Transmembrane</keyword>
<keyword evidence="6" id="KW-1185">Reference proteome</keyword>
<evidence type="ECO:0000313" key="5">
    <source>
        <dbReference type="EMBL" id="KAK6499992.1"/>
    </source>
</evidence>
<proteinExistence type="predicted"/>
<dbReference type="Gene3D" id="4.10.240.10">
    <property type="entry name" value="Zn(2)-C6 fungal-type DNA-binding domain"/>
    <property type="match status" value="1"/>
</dbReference>
<comment type="caution">
    <text evidence="5">The sequence shown here is derived from an EMBL/GenBank/DDBJ whole genome shotgun (WGS) entry which is preliminary data.</text>
</comment>
<dbReference type="CDD" id="cd00067">
    <property type="entry name" value="GAL4"/>
    <property type="match status" value="1"/>
</dbReference>
<evidence type="ECO:0000313" key="6">
    <source>
        <dbReference type="Proteomes" id="UP001370758"/>
    </source>
</evidence>
<protein>
    <recommendedName>
        <fullName evidence="4">Zn(2)-C6 fungal-type domain-containing protein</fullName>
    </recommendedName>
</protein>
<dbReference type="Pfam" id="PF00172">
    <property type="entry name" value="Zn_clus"/>
    <property type="match status" value="1"/>
</dbReference>
<dbReference type="Proteomes" id="UP001370758">
    <property type="component" value="Unassembled WGS sequence"/>
</dbReference>
<evidence type="ECO:0000256" key="1">
    <source>
        <dbReference type="ARBA" id="ARBA00023242"/>
    </source>
</evidence>